<feature type="transmembrane region" description="Helical" evidence="1">
    <location>
        <begin position="76"/>
        <end position="101"/>
    </location>
</feature>
<accession>A0AAD9YHA9</accession>
<gene>
    <name evidence="2" type="ORF">CKAH01_15834</name>
</gene>
<sequence length="213" mass="23632">MAGPIYPVTTETELLSQAPRQRPTTNAALWYLIYNSLLIALSILAIAFWGFSAHTPLLYTLDFGQWLVANPKKSTIIWTACGTSVAAILLFLLNSVLFLMVRQRARVGSTLSTIEGRGSGCSWMTHDLLTILLLGWNKCANQKPLLDIKRPWLSGFTTVNWVIALLLTTAFTTLLTPTRVLVPHRGRPDCRHLRGGFCRPGVLRGPQCLCPSR</sequence>
<protein>
    <submittedName>
        <fullName evidence="2">Fungal specific transcription factor domain-containing protein</fullName>
    </submittedName>
</protein>
<evidence type="ECO:0000256" key="1">
    <source>
        <dbReference type="SAM" id="Phobius"/>
    </source>
</evidence>
<name>A0AAD9YHA9_COLKA</name>
<keyword evidence="1" id="KW-0812">Transmembrane</keyword>
<reference evidence="2" key="1">
    <citation type="submission" date="2023-02" db="EMBL/GenBank/DDBJ databases">
        <title>Colletotrichum kahawae CIFC_Que2 genome sequencing and assembly.</title>
        <authorList>
            <person name="Baroncelli R."/>
        </authorList>
    </citation>
    <scope>NUCLEOTIDE SEQUENCE</scope>
    <source>
        <strain evidence="2">CIFC_Que2</strain>
    </source>
</reference>
<feature type="transmembrane region" description="Helical" evidence="1">
    <location>
        <begin position="29"/>
        <end position="51"/>
    </location>
</feature>
<proteinExistence type="predicted"/>
<feature type="transmembrane region" description="Helical" evidence="1">
    <location>
        <begin position="152"/>
        <end position="175"/>
    </location>
</feature>
<keyword evidence="1" id="KW-0472">Membrane</keyword>
<evidence type="ECO:0000313" key="2">
    <source>
        <dbReference type="EMBL" id="KAK2764157.1"/>
    </source>
</evidence>
<comment type="caution">
    <text evidence="2">The sequence shown here is derived from an EMBL/GenBank/DDBJ whole genome shotgun (WGS) entry which is preliminary data.</text>
</comment>
<evidence type="ECO:0000313" key="3">
    <source>
        <dbReference type="Proteomes" id="UP001281614"/>
    </source>
</evidence>
<dbReference type="EMBL" id="VYYT01000138">
    <property type="protein sequence ID" value="KAK2764157.1"/>
    <property type="molecule type" value="Genomic_DNA"/>
</dbReference>
<dbReference type="AlphaFoldDB" id="A0AAD9YHA9"/>
<organism evidence="2 3">
    <name type="scientific">Colletotrichum kahawae</name>
    <name type="common">Coffee berry disease fungus</name>
    <dbReference type="NCBI Taxonomy" id="34407"/>
    <lineage>
        <taxon>Eukaryota</taxon>
        <taxon>Fungi</taxon>
        <taxon>Dikarya</taxon>
        <taxon>Ascomycota</taxon>
        <taxon>Pezizomycotina</taxon>
        <taxon>Sordariomycetes</taxon>
        <taxon>Hypocreomycetidae</taxon>
        <taxon>Glomerellales</taxon>
        <taxon>Glomerellaceae</taxon>
        <taxon>Colletotrichum</taxon>
        <taxon>Colletotrichum gloeosporioides species complex</taxon>
    </lineage>
</organism>
<dbReference type="Proteomes" id="UP001281614">
    <property type="component" value="Unassembled WGS sequence"/>
</dbReference>
<keyword evidence="1" id="KW-1133">Transmembrane helix</keyword>
<keyword evidence="3" id="KW-1185">Reference proteome</keyword>